<dbReference type="AlphaFoldDB" id="A0A0B4CTL9"/>
<dbReference type="EMBL" id="JWTA01000003">
    <property type="protein sequence ID" value="KIC64589.1"/>
    <property type="molecule type" value="Genomic_DNA"/>
</dbReference>
<keyword evidence="1" id="KW-0812">Transmembrane</keyword>
<protein>
    <recommendedName>
        <fullName evidence="4">DUF2975 domain-containing protein</fullName>
    </recommendedName>
</protein>
<evidence type="ECO:0000256" key="1">
    <source>
        <dbReference type="SAM" id="Phobius"/>
    </source>
</evidence>
<evidence type="ECO:0000313" key="3">
    <source>
        <dbReference type="Proteomes" id="UP000031167"/>
    </source>
</evidence>
<feature type="transmembrane region" description="Helical" evidence="1">
    <location>
        <begin position="151"/>
        <end position="175"/>
    </location>
</feature>
<proteinExistence type="predicted"/>
<evidence type="ECO:0008006" key="4">
    <source>
        <dbReference type="Google" id="ProtNLM"/>
    </source>
</evidence>
<feature type="transmembrane region" description="Helical" evidence="1">
    <location>
        <begin position="12"/>
        <end position="33"/>
    </location>
</feature>
<accession>A0A0B4CTL9</accession>
<organism evidence="2 3">
    <name type="scientific">Chryseobacterium taiwanense</name>
    <dbReference type="NCBI Taxonomy" id="363331"/>
    <lineage>
        <taxon>Bacteria</taxon>
        <taxon>Pseudomonadati</taxon>
        <taxon>Bacteroidota</taxon>
        <taxon>Flavobacteriia</taxon>
        <taxon>Flavobacteriales</taxon>
        <taxon>Weeksellaceae</taxon>
        <taxon>Chryseobacterium group</taxon>
        <taxon>Chryseobacterium</taxon>
    </lineage>
</organism>
<feature type="transmembrane region" description="Helical" evidence="1">
    <location>
        <begin position="127"/>
        <end position="145"/>
    </location>
</feature>
<evidence type="ECO:0000313" key="2">
    <source>
        <dbReference type="EMBL" id="KIC64589.1"/>
    </source>
</evidence>
<feature type="transmembrane region" description="Helical" evidence="1">
    <location>
        <begin position="86"/>
        <end position="107"/>
    </location>
</feature>
<keyword evidence="3" id="KW-1185">Reference proteome</keyword>
<reference evidence="2 3" key="1">
    <citation type="submission" date="2014-12" db="EMBL/GenBank/DDBJ databases">
        <title>Genome sequencing of Chryseobacterium taiwanense TPW19.</title>
        <authorList>
            <person name="Tan P.W."/>
            <person name="Chan K.-G."/>
        </authorList>
    </citation>
    <scope>NUCLEOTIDE SEQUENCE [LARGE SCALE GENOMIC DNA]</scope>
    <source>
        <strain evidence="2 3">TPW19</strain>
    </source>
</reference>
<dbReference type="Pfam" id="PF11188">
    <property type="entry name" value="DUF2975"/>
    <property type="match status" value="1"/>
</dbReference>
<dbReference type="Proteomes" id="UP000031167">
    <property type="component" value="Unassembled WGS sequence"/>
</dbReference>
<keyword evidence="1" id="KW-0472">Membrane</keyword>
<dbReference type="STRING" id="363331.RM51_03365"/>
<gene>
    <name evidence="2" type="ORF">RM51_03365</name>
</gene>
<name>A0A0B4CTL9_9FLAO</name>
<dbReference type="InterPro" id="IPR021354">
    <property type="entry name" value="DUF2975"/>
</dbReference>
<sequence length="189" mass="22338">MKILDTKSITKYSSYLMFIIFLILTFFLLYFIIGYNICHYNQKSTEPILSETFSIEQMSSYPVYRINYPFTNIKFISGILNNSLDFIIGVIGFGGFAFYFFCLYKVLQSLSLPKIFNKSVIRWIRIFMVYNFIFVFIYIIFWIFISGSFNPVQLIFGTFPFILLGFVSAFVNSFFKRGFEMQNENDLTI</sequence>
<keyword evidence="1" id="KW-1133">Transmembrane helix</keyword>
<comment type="caution">
    <text evidence="2">The sequence shown here is derived from an EMBL/GenBank/DDBJ whole genome shotgun (WGS) entry which is preliminary data.</text>
</comment>
<dbReference type="OrthoDB" id="1163870at2"/>